<dbReference type="GO" id="GO:0009653">
    <property type="term" value="P:anatomical structure morphogenesis"/>
    <property type="evidence" value="ECO:0007669"/>
    <property type="project" value="TreeGrafter"/>
</dbReference>
<accession>A0A183BWJ8</accession>
<feature type="compositionally biased region" description="Basic and acidic residues" evidence="1">
    <location>
        <begin position="2366"/>
        <end position="2375"/>
    </location>
</feature>
<dbReference type="PANTHER" id="PTHR45739">
    <property type="entry name" value="MATRIX PROTEIN, PUTATIVE-RELATED"/>
    <property type="match status" value="1"/>
</dbReference>
<keyword evidence="2" id="KW-1133">Transmembrane helix</keyword>
<feature type="region of interest" description="Disordered" evidence="1">
    <location>
        <begin position="2321"/>
        <end position="2375"/>
    </location>
</feature>
<reference evidence="4" key="2">
    <citation type="submission" date="2014-05" db="EMBL/GenBank/DDBJ databases">
        <title>The genome and life-stage specific transcriptomes of Globodera pallida elucidate key aspects of plant parasitism by a cyst nematode.</title>
        <authorList>
            <person name="Cotton J.A."/>
            <person name="Lilley C.J."/>
            <person name="Jones L.M."/>
            <person name="Kikuchi T."/>
            <person name="Reid A.J."/>
            <person name="Thorpe P."/>
            <person name="Tsai I.J."/>
            <person name="Beasley H."/>
            <person name="Blok V."/>
            <person name="Cock P.J.A."/>
            <person name="Van den Akker S.E."/>
            <person name="Holroyd N."/>
            <person name="Hunt M."/>
            <person name="Mantelin S."/>
            <person name="Naghra H."/>
            <person name="Pain A."/>
            <person name="Palomares-Rius J.E."/>
            <person name="Zarowiecki M."/>
            <person name="Berriman M."/>
            <person name="Jones J.T."/>
            <person name="Urwin P.E."/>
        </authorList>
    </citation>
    <scope>NUCLEOTIDE SEQUENCE [LARGE SCALE GENOMIC DNA]</scope>
    <source>
        <strain evidence="4">Lindley</strain>
    </source>
</reference>
<name>A0A183BWJ8_GLOPA</name>
<dbReference type="PANTHER" id="PTHR45739:SF12">
    <property type="entry name" value="CHONDROITIN SULFATE PROTEOGLYCAN 4-LIKE ISOFORM X2"/>
    <property type="match status" value="1"/>
</dbReference>
<feature type="compositionally biased region" description="Basic and acidic residues" evidence="1">
    <location>
        <begin position="2330"/>
        <end position="2351"/>
    </location>
</feature>
<evidence type="ECO:0000313" key="5">
    <source>
        <dbReference type="WBParaSite" id="GPLIN_000498700"/>
    </source>
</evidence>
<evidence type="ECO:0000256" key="3">
    <source>
        <dbReference type="SAM" id="SignalP"/>
    </source>
</evidence>
<dbReference type="InterPro" id="IPR051561">
    <property type="entry name" value="FRAS1_ECM"/>
</dbReference>
<organism evidence="4 5">
    <name type="scientific">Globodera pallida</name>
    <name type="common">Potato cyst nematode worm</name>
    <name type="synonym">Heterodera pallida</name>
    <dbReference type="NCBI Taxonomy" id="36090"/>
    <lineage>
        <taxon>Eukaryota</taxon>
        <taxon>Metazoa</taxon>
        <taxon>Ecdysozoa</taxon>
        <taxon>Nematoda</taxon>
        <taxon>Chromadorea</taxon>
        <taxon>Rhabditida</taxon>
        <taxon>Tylenchina</taxon>
        <taxon>Tylenchomorpha</taxon>
        <taxon>Tylenchoidea</taxon>
        <taxon>Heteroderidae</taxon>
        <taxon>Heteroderinae</taxon>
        <taxon>Globodera</taxon>
    </lineage>
</organism>
<dbReference type="Pfam" id="PF16184">
    <property type="entry name" value="Cadherin_3"/>
    <property type="match status" value="3"/>
</dbReference>
<keyword evidence="4" id="KW-1185">Reference proteome</keyword>
<protein>
    <submittedName>
        <fullName evidence="5">Ricin B-type lectin domain-containing protein</fullName>
    </submittedName>
</protein>
<reference evidence="4" key="1">
    <citation type="submission" date="2013-12" db="EMBL/GenBank/DDBJ databases">
        <authorList>
            <person name="Aslett M."/>
        </authorList>
    </citation>
    <scope>NUCLEOTIDE SEQUENCE [LARGE SCALE GENOMIC DNA]</scope>
    <source>
        <strain evidence="4">Lindley</strain>
    </source>
</reference>
<evidence type="ECO:0000256" key="2">
    <source>
        <dbReference type="SAM" id="Phobius"/>
    </source>
</evidence>
<keyword evidence="2" id="KW-0472">Membrane</keyword>
<feature type="compositionally biased region" description="Basic and acidic residues" evidence="1">
    <location>
        <begin position="199"/>
        <end position="218"/>
    </location>
</feature>
<feature type="region of interest" description="Disordered" evidence="1">
    <location>
        <begin position="2206"/>
        <end position="2228"/>
    </location>
</feature>
<feature type="transmembrane region" description="Helical" evidence="2">
    <location>
        <begin position="2072"/>
        <end position="2092"/>
    </location>
</feature>
<sequence length="2375" mass="263238">MAGGAFLSLGPTSALLFTVTNLSLIIEPDHSITGIRAKDDHYLRHNNLKTVFQLFVLGGQRNETISVQIDETNHQRIYIDGSETGQSAKKRTNFLMHCQNVSNRQQKNSSSTIYFNSIFCTWPTSNGTFIALLIGQICPPGGVFYGCVRRVLLNGHSLLDEWCRHKANGSESSDIESLDGRRFVHRRTVRLLDAVGGRFDEPQKASPRRGEKPPKDGGETFVVDEGGTVPIPLLKQLKPADEWKRTGKSTGRRRFEILKPPQHGSILNTNAFSSPFPAAILSFSYAQILSQQIFYRHDGSETLSDLLKLRLLDSVDGQEATSNPILIPIQVVSKNDAPSLQFGSMGPILFMESGSRVQLSAEVHLRIVDPDSAPELIWLYLEEVLPSLDIVDRFSNRLRRFSLAELLHGNVFLLAEGDDERDEGRFTLIAKDEFGAQSMPLTVHVAFAPLKLLLDRNTGMRLLQQTSQLIESSHLHFRCVSLNSASKLPLDDVFVRYSVVDQPKFGVVECLNDANDSHRRWTLCSTFLQKDIDELRVRYRHTNGNRTLVTDTFDFQAHCADSNTRVQAFQIEFVTLSIRVFVQESLLLNQTDQSVLSRRNLLATVFPHNFQPDQLVFNILEAPKLGMLLRHLPEIGKQRRVGVNSNFSQQQIDDGLISYKLHFAPFNVLNDFFTFRLLTPAGPSDETFRFELVYLPGGNVGAILLLNRTLIVPQGGIQQISNTTLWLESGDGEKAFTFRVALPSLNGQLALLNEEFGYEKLFYEHDGDQSRFDRIFLLAESELRDPGGGKGHTPIAVWLHISVVPNNSHAPQLLQNMFGAAATRQQIHLLLNDERTLWPSLLPWVDLDGSNWPFMEQSLLFSVAKQRNSLAFHLTDSSVSRDFVIYAKSAPEMPLRDFTEEQLVDGELVLKHLGSPREETIIRYSVSDGLHSSPSVLALSASSGVPFLRLSGAPVVRLRLPAAGPPGTNRHILFLLTLAHLRAETNQNLPDSAIKFEVSPIVRTPFWLLQTNGTLTQVGQFDQMDIFNNKLFIAFDNNNKMSETAAVELAVPIKMNIIDGRSWRSSLTEHHQVIIFSFSNSSNGHGKAGGPPISIALSVQANDGGETAELIVPRGGSAPIDWEIPFFAQIDGQRLVAKHHIVETPKHGQIIFQRQKRDASTTANYNIPLLSFDLRALLQFGSLQYVHTAGGSPTPQEEEHDHFQLNITVQRWGKAQLQREGAKEDFFLQLGPFTVPIQIHADTQLQLITPSLINFRASTVDGTRESDGMVLEEHFLRVSAPPNVSLDVSQVEFRLVQKSPFMALFNRRMGQPILNGFSHGQLSAGNIMLKETAQSAEEDDGQVPTIVHNIPLEVSLGQKSVQVSAEHLQATHPAKMPSELQFVVWQQMGGRLQKGLNTTLNTFTQKDLDHGLIRFEVDPTSGEESRQIGFHFLLTDGRHQLGPEFFSLRFLNSFTNIAIPLKVHKLKLLNGSQGRLERFTQADVDSNRLTYVSRPDIGAWSQRDNFQFKIEDSEDGGREAMDGEGTHRFRIESSYSNMAAGVALDELIPRGTILVSRGGSVALNSSHLNLTKLSAVTEDQIFVKLLRPPAFGWLERIDEALGLFNGETNFGEFAKETLEESEAEEGTKANFQWRLPLSAEQLASGRFLAFHQNGTANASDEFTLVVYSGREPKQGLKLGMAVKMLDDGTDQLKIDKFVPQLHLLSGGSVTLSSADFHASNPSLSPAQIVYRIDQLPGTGLRLSLNNFSLPLFRQFRQADMDKGMVTLEHTPSNDMTKWDVVGFWVGQQRDDGRANFVHSRILVIRIEPTALHLRNHSEIGISQGKTYVLLSSAHLGAESNGDRSRIVYNVTKRPANGTFYWVDGEKEASSFSQSDIDRGDVLYAQMNMDAFQDSFDFVLSNDEMELLSKKGTVRVQPVFQPQPFITNSRTISQLGLTHLNASELEGTLPRYLVIQPPKHGRLFLHPNTNQSALFFTHSDVIAGRLFFHAFDTSRRVSDKVLLELRSDSVQPARMVWDIEIRPSDGGHSGAGRLKTGMFDAGGVGLEGSENGTGERTWLDPTIISPPPPDMNYHFPIAILVAVVALVVGILLCRRKSNTSDGASSSDEDELKKTTSSGRKSSSLGGARNRLAAASLRRKNGSMTGGNPREGQKVPLGRAEAMAPSGNSRRFGVETAMNEHRMGGLVTAAGAVNLLESTVYATINSRRQQANREQQQNNNNNNNNKNSSSAVNLKEASNLGDVNFAFTGGSAMSRPSILSLSTSTTAPSSVSALIPTFQTSSRRQSSPTRRIPTIALPPTSRNESRERQQMLASAAAAAIASKNVLSSADSAMRRKSLEPERTQRRGSEERRQSGGGRGEAVSETPADGDKSNEFWV</sequence>
<feature type="chain" id="PRO_5008146742" evidence="3">
    <location>
        <begin position="17"/>
        <end position="2375"/>
    </location>
</feature>
<feature type="compositionally biased region" description="Low complexity" evidence="1">
    <location>
        <begin position="2113"/>
        <end position="2134"/>
    </location>
</feature>
<dbReference type="Proteomes" id="UP000050741">
    <property type="component" value="Unassembled WGS sequence"/>
</dbReference>
<keyword evidence="3" id="KW-0732">Signal</keyword>
<evidence type="ECO:0000313" key="4">
    <source>
        <dbReference type="Proteomes" id="UP000050741"/>
    </source>
</evidence>
<feature type="region of interest" description="Disordered" evidence="1">
    <location>
        <begin position="2096"/>
        <end position="2165"/>
    </location>
</feature>
<feature type="signal peptide" evidence="3">
    <location>
        <begin position="1"/>
        <end position="16"/>
    </location>
</feature>
<proteinExistence type="predicted"/>
<keyword evidence="2" id="KW-0812">Transmembrane</keyword>
<feature type="region of interest" description="Disordered" evidence="1">
    <location>
        <begin position="199"/>
        <end position="222"/>
    </location>
</feature>
<dbReference type="WBParaSite" id="GPLIN_000498700">
    <property type="protein sequence ID" value="GPLIN_000498700"/>
    <property type="gene ID" value="GPLIN_000498700"/>
</dbReference>
<feature type="compositionally biased region" description="Low complexity" evidence="1">
    <location>
        <begin position="2273"/>
        <end position="2292"/>
    </location>
</feature>
<reference evidence="5" key="3">
    <citation type="submission" date="2016-06" db="UniProtKB">
        <authorList>
            <consortium name="WormBaseParasite"/>
        </authorList>
    </citation>
    <scope>IDENTIFICATION</scope>
</reference>
<feature type="region of interest" description="Disordered" evidence="1">
    <location>
        <begin position="2273"/>
        <end position="2306"/>
    </location>
</feature>
<evidence type="ECO:0000256" key="1">
    <source>
        <dbReference type="SAM" id="MobiDB-lite"/>
    </source>
</evidence>